<feature type="domain" description="HPr" evidence="1">
    <location>
        <begin position="1"/>
        <end position="54"/>
    </location>
</feature>
<dbReference type="InterPro" id="IPR035895">
    <property type="entry name" value="HPr-like_sf"/>
</dbReference>
<dbReference type="PROSITE" id="PS51350">
    <property type="entry name" value="PTS_HPR_DOM"/>
    <property type="match status" value="1"/>
</dbReference>
<proteinExistence type="predicted"/>
<dbReference type="RefSeq" id="WP_390187285.1">
    <property type="nucleotide sequence ID" value="NZ_JAQQWT010000083.1"/>
</dbReference>
<evidence type="ECO:0000313" key="3">
    <source>
        <dbReference type="Proteomes" id="UP001589833"/>
    </source>
</evidence>
<protein>
    <submittedName>
        <fullName evidence="2">HPr family phosphocarrier protein</fullName>
    </submittedName>
</protein>
<accession>A0ABV6NL15</accession>
<evidence type="ECO:0000313" key="2">
    <source>
        <dbReference type="EMBL" id="MFC0561475.1"/>
    </source>
</evidence>
<gene>
    <name evidence="2" type="ORF">ACFFH4_21385</name>
</gene>
<dbReference type="EMBL" id="JBHLTR010000064">
    <property type="protein sequence ID" value="MFC0561475.1"/>
    <property type="molecule type" value="Genomic_DNA"/>
</dbReference>
<name>A0ABV6NL15_9BACI</name>
<dbReference type="Pfam" id="PF00381">
    <property type="entry name" value="PTS-HPr"/>
    <property type="match status" value="1"/>
</dbReference>
<dbReference type="SUPFAM" id="SSF55594">
    <property type="entry name" value="HPr-like"/>
    <property type="match status" value="1"/>
</dbReference>
<keyword evidence="3" id="KW-1185">Reference proteome</keyword>
<evidence type="ECO:0000259" key="1">
    <source>
        <dbReference type="PROSITE" id="PS51350"/>
    </source>
</evidence>
<dbReference type="Gene3D" id="3.30.1340.10">
    <property type="entry name" value="HPr-like"/>
    <property type="match status" value="1"/>
</dbReference>
<dbReference type="InterPro" id="IPR000032">
    <property type="entry name" value="HPr-like"/>
</dbReference>
<dbReference type="Proteomes" id="UP001589833">
    <property type="component" value="Unassembled WGS sequence"/>
</dbReference>
<reference evidence="2 3" key="1">
    <citation type="submission" date="2024-09" db="EMBL/GenBank/DDBJ databases">
        <authorList>
            <person name="Sun Q."/>
            <person name="Mori K."/>
        </authorList>
    </citation>
    <scope>NUCLEOTIDE SEQUENCE [LARGE SCALE GENOMIC DNA]</scope>
    <source>
        <strain evidence="2 3">NCAIM B.02301</strain>
    </source>
</reference>
<organism evidence="2 3">
    <name type="scientific">Halalkalibacter alkalisediminis</name>
    <dbReference type="NCBI Taxonomy" id="935616"/>
    <lineage>
        <taxon>Bacteria</taxon>
        <taxon>Bacillati</taxon>
        <taxon>Bacillota</taxon>
        <taxon>Bacilli</taxon>
        <taxon>Bacillales</taxon>
        <taxon>Bacillaceae</taxon>
        <taxon>Halalkalibacter</taxon>
    </lineage>
</organism>
<comment type="caution">
    <text evidence="2">The sequence shown here is derived from an EMBL/GenBank/DDBJ whole genome shotgun (WGS) entry which is preliminary data.</text>
</comment>
<sequence length="54" mass="5737">MIAGTGFARPACLLVSYASTFKAQIVLEYKGVSVNLKDSSESIMNVMSLGIKPV</sequence>